<keyword evidence="4" id="KW-0227">DNA damage</keyword>
<protein>
    <submittedName>
        <fullName evidence="9">Holliday junction resolvase</fullName>
    </submittedName>
</protein>
<reference evidence="9 10" key="1">
    <citation type="journal article" date="2016" name="J. Gen. Virol.">
        <title>Genomic characterization of a novel poxvirus from a flying fox: evidence for a new genus?</title>
        <authorList>
            <person name="O'Dea M.A."/>
            <person name="Tu S.L."/>
            <person name="Pang S."/>
            <person name="De Ridder T."/>
            <person name="Jackson B."/>
            <person name="Upton C."/>
        </authorList>
    </citation>
    <scope>NUCLEOTIDE SEQUENCE [LARGE SCALE GENOMIC DNA]</scope>
    <source>
        <strain evidence="9 10">Australia</strain>
    </source>
</reference>
<dbReference type="GO" id="GO:0006281">
    <property type="term" value="P:DNA repair"/>
    <property type="evidence" value="ECO:0007669"/>
    <property type="project" value="UniProtKB-KW"/>
</dbReference>
<evidence type="ECO:0000256" key="4">
    <source>
        <dbReference type="ARBA" id="ARBA00022763"/>
    </source>
</evidence>
<proteinExistence type="inferred from homology"/>
<keyword evidence="8" id="KW-0234">DNA repair</keyword>
<dbReference type="GO" id="GO:0000400">
    <property type="term" value="F:four-way junction DNA binding"/>
    <property type="evidence" value="ECO:0007669"/>
    <property type="project" value="InterPro"/>
</dbReference>
<dbReference type="InterPro" id="IPR006932">
    <property type="entry name" value="HJ-resolvase_A22"/>
</dbReference>
<dbReference type="GO" id="GO:0000287">
    <property type="term" value="F:magnesium ion binding"/>
    <property type="evidence" value="ECO:0007669"/>
    <property type="project" value="InterPro"/>
</dbReference>
<dbReference type="Pfam" id="PF04848">
    <property type="entry name" value="Pox_A22"/>
    <property type="match status" value="1"/>
</dbReference>
<comment type="cofactor">
    <cofactor evidence="1">
        <name>Mg(2+)</name>
        <dbReference type="ChEBI" id="CHEBI:18420"/>
    </cofactor>
</comment>
<dbReference type="GO" id="GO:0004518">
    <property type="term" value="F:nuclease activity"/>
    <property type="evidence" value="ECO:0007669"/>
    <property type="project" value="UniProtKB-KW"/>
</dbReference>
<dbReference type="GO" id="GO:0006310">
    <property type="term" value="P:DNA recombination"/>
    <property type="evidence" value="ECO:0007669"/>
    <property type="project" value="UniProtKB-KW"/>
</dbReference>
<evidence type="ECO:0000256" key="5">
    <source>
        <dbReference type="ARBA" id="ARBA00022801"/>
    </source>
</evidence>
<dbReference type="Proteomes" id="UP000203626">
    <property type="component" value="Segment"/>
</dbReference>
<dbReference type="GeneID" id="28340444"/>
<accession>A0A1B1MRI1</accession>
<sequence length="158" mass="18689">MQTKDIKKIVISAYDIGVKNPARTVLEIFNDSIRVVDITKLDWSNNWESKISADVRKFESNIVLLERQSKKSPYSKFVYFIKGLLYNTNTKVYCVPPVMKGSTYKSRKRRSIKIFLKWLTFFDLGDYVPVRRKMDDVADSFNIAMRYVIEKYIKMKFN</sequence>
<keyword evidence="10" id="KW-1185">Reference proteome</keyword>
<gene>
    <name evidence="9" type="primary">PTPV-Aus-117</name>
</gene>
<evidence type="ECO:0000256" key="6">
    <source>
        <dbReference type="ARBA" id="ARBA00022842"/>
    </source>
</evidence>
<keyword evidence="7" id="KW-0233">DNA recombination</keyword>
<evidence type="ECO:0000313" key="10">
    <source>
        <dbReference type="Proteomes" id="UP000203626"/>
    </source>
</evidence>
<dbReference type="OrthoDB" id="13055at10239"/>
<dbReference type="KEGG" id="vg:28340444"/>
<keyword evidence="3" id="KW-0540">Nuclease</keyword>
<dbReference type="GO" id="GO:0016788">
    <property type="term" value="F:hydrolase activity, acting on ester bonds"/>
    <property type="evidence" value="ECO:0007669"/>
    <property type="project" value="InterPro"/>
</dbReference>
<evidence type="ECO:0000256" key="8">
    <source>
        <dbReference type="ARBA" id="ARBA00023204"/>
    </source>
</evidence>
<evidence type="ECO:0000256" key="2">
    <source>
        <dbReference type="ARBA" id="ARBA00008810"/>
    </source>
</evidence>
<evidence type="ECO:0000313" key="9">
    <source>
        <dbReference type="EMBL" id="ANS71201.1"/>
    </source>
</evidence>
<dbReference type="RefSeq" id="YP_009268832.1">
    <property type="nucleotide sequence ID" value="NC_030656.1"/>
</dbReference>
<evidence type="ECO:0000256" key="7">
    <source>
        <dbReference type="ARBA" id="ARBA00023172"/>
    </source>
</evidence>
<dbReference type="SUPFAM" id="SSF53098">
    <property type="entry name" value="Ribonuclease H-like"/>
    <property type="match status" value="1"/>
</dbReference>
<evidence type="ECO:0000256" key="3">
    <source>
        <dbReference type="ARBA" id="ARBA00022722"/>
    </source>
</evidence>
<comment type="similarity">
    <text evidence="2">Belongs to the RuvC family. Poxviruses-type subfamily.</text>
</comment>
<dbReference type="InterPro" id="IPR012337">
    <property type="entry name" value="RNaseH-like_sf"/>
</dbReference>
<keyword evidence="6" id="KW-0460">Magnesium</keyword>
<name>A0A1B1MRI1_9POXV</name>
<keyword evidence="5" id="KW-0378">Hydrolase</keyword>
<dbReference type="EMBL" id="KU980965">
    <property type="protein sequence ID" value="ANS71201.1"/>
    <property type="molecule type" value="Genomic_DNA"/>
</dbReference>
<organism evidence="9 10">
    <name type="scientific">Pteropox virus</name>
    <dbReference type="NCBI Taxonomy" id="1873698"/>
    <lineage>
        <taxon>Viruses</taxon>
        <taxon>Varidnaviria</taxon>
        <taxon>Bamfordvirae</taxon>
        <taxon>Nucleocytoviricota</taxon>
        <taxon>Pokkesviricetes</taxon>
        <taxon>Chitovirales</taxon>
        <taxon>Poxviridae</taxon>
        <taxon>Chordopoxvirinae</taxon>
        <taxon>Pteropopoxvirus</taxon>
        <taxon>Pteropopoxvirus pteropox</taxon>
    </lineage>
</organism>
<evidence type="ECO:0000256" key="1">
    <source>
        <dbReference type="ARBA" id="ARBA00001946"/>
    </source>
</evidence>